<organism evidence="6 7">
    <name type="scientific">Gordonia insulae</name>
    <dbReference type="NCBI Taxonomy" id="2420509"/>
    <lineage>
        <taxon>Bacteria</taxon>
        <taxon>Bacillati</taxon>
        <taxon>Actinomycetota</taxon>
        <taxon>Actinomycetes</taxon>
        <taxon>Mycobacteriales</taxon>
        <taxon>Gordoniaceae</taxon>
        <taxon>Gordonia</taxon>
    </lineage>
</organism>
<evidence type="ECO:0000313" key="7">
    <source>
        <dbReference type="Proteomes" id="UP000271469"/>
    </source>
</evidence>
<dbReference type="RefSeq" id="WP_124709078.1">
    <property type="nucleotide sequence ID" value="NZ_CP033972.1"/>
</dbReference>
<gene>
    <name evidence="6" type="primary">xecD_2</name>
    <name evidence="6" type="ORF">D7316_03192</name>
</gene>
<dbReference type="Proteomes" id="UP000271469">
    <property type="component" value="Chromosome"/>
</dbReference>
<accession>A0A3G8JND7</accession>
<dbReference type="AlphaFoldDB" id="A0A3G8JND7"/>
<evidence type="ECO:0000313" key="6">
    <source>
        <dbReference type="EMBL" id="AZG46591.1"/>
    </source>
</evidence>
<keyword evidence="7" id="KW-1185">Reference proteome</keyword>
<keyword evidence="3" id="KW-0964">Secreted</keyword>
<comment type="similarity">
    <text evidence="2">Belongs to the short-chain dehydrogenases/reductases (SDR) family.</text>
</comment>
<dbReference type="InterPro" id="IPR050259">
    <property type="entry name" value="SDR"/>
</dbReference>
<dbReference type="Gene3D" id="3.40.50.720">
    <property type="entry name" value="NAD(P)-binding Rossmann-like Domain"/>
    <property type="match status" value="1"/>
</dbReference>
<protein>
    <recommendedName>
        <fullName evidence="4">3-oxoacyl-[acyl-carrier-protein] reductase MabA</fullName>
    </recommendedName>
</protein>
<dbReference type="KEGG" id="gom:D7316_03192"/>
<keyword evidence="6" id="KW-0560">Oxidoreductase</keyword>
<sequence length="263" mass="26761">MSEPPLVRRYEEAGAIIVGGTSGVGLATALGLADAGVGRMVLVGRNEERGGLARKTVLHSHPEADVLFLAADASDEAEVDRVVSASQHAMGSVDICVNSTTTAYKPELLHRTPSASISAILSGQALPPMLFTRAVLPLMQAQGGGSIINIASDAAKVPTPGESALGAAMAAIVMFSRVAAVEAKRNGVRVNAVTPSLIEGTRTADNVLSDGFSRSLFEKAATQAHLGVAVPDDLAALIVFLAGPAAARLTGQTISVNGGISAF</sequence>
<keyword evidence="3" id="KW-0134">Cell wall</keyword>
<evidence type="ECO:0000256" key="1">
    <source>
        <dbReference type="ARBA" id="ARBA00004191"/>
    </source>
</evidence>
<dbReference type="GO" id="GO:0004316">
    <property type="term" value="F:3-oxoacyl-[acyl-carrier-protein] reductase (NADPH) activity"/>
    <property type="evidence" value="ECO:0007669"/>
    <property type="project" value="UniProtKB-EC"/>
</dbReference>
<name>A0A3G8JND7_9ACTN</name>
<evidence type="ECO:0000256" key="4">
    <source>
        <dbReference type="ARBA" id="ARBA00040781"/>
    </source>
</evidence>
<comment type="catalytic activity">
    <reaction evidence="5">
        <text>a (3R)-hydroxyacyl-[ACP] + NADP(+) = a 3-oxoacyl-[ACP] + NADPH + H(+)</text>
        <dbReference type="Rhea" id="RHEA:17397"/>
        <dbReference type="Rhea" id="RHEA-COMP:9916"/>
        <dbReference type="Rhea" id="RHEA-COMP:9945"/>
        <dbReference type="ChEBI" id="CHEBI:15378"/>
        <dbReference type="ChEBI" id="CHEBI:57783"/>
        <dbReference type="ChEBI" id="CHEBI:58349"/>
        <dbReference type="ChEBI" id="CHEBI:78776"/>
        <dbReference type="ChEBI" id="CHEBI:78827"/>
        <dbReference type="EC" id="1.1.1.100"/>
    </reaction>
    <physiologicalReaction direction="right-to-left" evidence="5">
        <dbReference type="Rhea" id="RHEA:17399"/>
    </physiologicalReaction>
</comment>
<dbReference type="SUPFAM" id="SSF51735">
    <property type="entry name" value="NAD(P)-binding Rossmann-fold domains"/>
    <property type="match status" value="1"/>
</dbReference>
<comment type="subcellular location">
    <subcellularLocation>
        <location evidence="1">Secreted</location>
        <location evidence="1">Cell wall</location>
    </subcellularLocation>
</comment>
<dbReference type="Pfam" id="PF13561">
    <property type="entry name" value="adh_short_C2"/>
    <property type="match status" value="1"/>
</dbReference>
<dbReference type="EMBL" id="CP033972">
    <property type="protein sequence ID" value="AZG46591.1"/>
    <property type="molecule type" value="Genomic_DNA"/>
</dbReference>
<dbReference type="CDD" id="cd05233">
    <property type="entry name" value="SDR_c"/>
    <property type="match status" value="1"/>
</dbReference>
<proteinExistence type="inferred from homology"/>
<dbReference type="PRINTS" id="PR00081">
    <property type="entry name" value="GDHRDH"/>
</dbReference>
<evidence type="ECO:0000256" key="2">
    <source>
        <dbReference type="ARBA" id="ARBA00006484"/>
    </source>
</evidence>
<dbReference type="InterPro" id="IPR002347">
    <property type="entry name" value="SDR_fam"/>
</dbReference>
<dbReference type="InterPro" id="IPR036291">
    <property type="entry name" value="NAD(P)-bd_dom_sf"/>
</dbReference>
<dbReference type="PANTHER" id="PTHR42879:SF6">
    <property type="entry name" value="NADPH-DEPENDENT REDUCTASE BACG"/>
    <property type="match status" value="1"/>
</dbReference>
<dbReference type="PANTHER" id="PTHR42879">
    <property type="entry name" value="3-OXOACYL-(ACYL-CARRIER-PROTEIN) REDUCTASE"/>
    <property type="match status" value="1"/>
</dbReference>
<reference evidence="6 7" key="1">
    <citation type="submission" date="2018-11" db="EMBL/GenBank/DDBJ databases">
        <title>Gordonia insulae sp. nov., isolated from an island soil.</title>
        <authorList>
            <person name="Kim Y.S."/>
            <person name="Kim S.B."/>
        </authorList>
    </citation>
    <scope>NUCLEOTIDE SEQUENCE [LARGE SCALE GENOMIC DNA]</scope>
    <source>
        <strain evidence="6 7">MMS17-SY073</strain>
    </source>
</reference>
<evidence type="ECO:0000256" key="3">
    <source>
        <dbReference type="ARBA" id="ARBA00022512"/>
    </source>
</evidence>
<evidence type="ECO:0000256" key="5">
    <source>
        <dbReference type="ARBA" id="ARBA00047400"/>
    </source>
</evidence>
<dbReference type="OrthoDB" id="286404at2"/>